<accession>A0A4U6XD41</accession>
<protein>
    <submittedName>
        <fullName evidence="2">Uncharacterized protein</fullName>
    </submittedName>
</protein>
<feature type="region of interest" description="Disordered" evidence="1">
    <location>
        <begin position="130"/>
        <end position="150"/>
    </location>
</feature>
<evidence type="ECO:0000256" key="1">
    <source>
        <dbReference type="SAM" id="MobiDB-lite"/>
    </source>
</evidence>
<organism evidence="2 3">
    <name type="scientific">Colletotrichum tanaceti</name>
    <dbReference type="NCBI Taxonomy" id="1306861"/>
    <lineage>
        <taxon>Eukaryota</taxon>
        <taxon>Fungi</taxon>
        <taxon>Dikarya</taxon>
        <taxon>Ascomycota</taxon>
        <taxon>Pezizomycotina</taxon>
        <taxon>Sordariomycetes</taxon>
        <taxon>Hypocreomycetidae</taxon>
        <taxon>Glomerellales</taxon>
        <taxon>Glomerellaceae</taxon>
        <taxon>Colletotrichum</taxon>
        <taxon>Colletotrichum destructivum species complex</taxon>
    </lineage>
</organism>
<name>A0A4U6XD41_9PEZI</name>
<proteinExistence type="predicted"/>
<feature type="compositionally biased region" description="Gly residues" evidence="1">
    <location>
        <begin position="90"/>
        <end position="112"/>
    </location>
</feature>
<reference evidence="2 3" key="1">
    <citation type="journal article" date="2019" name="PLoS ONE">
        <title>Comparative genome analysis indicates high evolutionary potential of pathogenicity genes in Colletotrichum tanaceti.</title>
        <authorList>
            <person name="Lelwala R.V."/>
            <person name="Korhonen P.K."/>
            <person name="Young N.D."/>
            <person name="Scott J.B."/>
            <person name="Ades P.A."/>
            <person name="Gasser R.B."/>
            <person name="Taylor P.W.J."/>
        </authorList>
    </citation>
    <scope>NUCLEOTIDE SEQUENCE [LARGE SCALE GENOMIC DNA]</scope>
    <source>
        <strain evidence="2">BRIP57314</strain>
    </source>
</reference>
<dbReference type="AlphaFoldDB" id="A0A4U6XD41"/>
<sequence length="468" mass="44367">MIAFLHTTHPPVVCDGPRLAADGVADVEEALGVPLLLEAQQGLVVAPEEGLLEAGLPEVGLVHVGAAGGGQGLDLLHEDVGHEVLVGEHVGPGGREVPDGGQGGVDEGGAPGGRDRVGPLVAEAADVGADADEGGALGGEAAREGAEAGDVGARDEAAAVLGDADLDVADGQGAEVPVVVAAVAVGLGVGDGVLNGEAVEAGDEGREQGADLVGRLAKGGQGRDLEEGGGEVVDDHGAPVDHGGELLVEGVDGLEKGRAVVVGGHDDEGGAADPGVGVGLDGHGGDDAPVAGPAAGQGPEQVGVLRLGGGQEGSVGRDDVPLEDVVGAEAEAGREGAVAAALGVAAGDADGRALAADDGEAGGVGGLHDVEALGAGADPDGLAAVGGRVPVDDLGVVHVVRPDGEGAGAGGAAEVVVAGVADDEADVVLAGEGDGGPDVLRGPGVDGVDDVVAQQTGAGLRLEGVAAL</sequence>
<comment type="caution">
    <text evidence="2">The sequence shown here is derived from an EMBL/GenBank/DDBJ whole genome shotgun (WGS) entry which is preliminary data.</text>
</comment>
<feature type="compositionally biased region" description="Basic and acidic residues" evidence="1">
    <location>
        <begin position="233"/>
        <end position="242"/>
    </location>
</feature>
<feature type="region of interest" description="Disordered" evidence="1">
    <location>
        <begin position="89"/>
        <end position="117"/>
    </location>
</feature>
<feature type="non-terminal residue" evidence="2">
    <location>
        <position position="468"/>
    </location>
</feature>
<evidence type="ECO:0000313" key="3">
    <source>
        <dbReference type="Proteomes" id="UP000310108"/>
    </source>
</evidence>
<feature type="region of interest" description="Disordered" evidence="1">
    <location>
        <begin position="219"/>
        <end position="242"/>
    </location>
</feature>
<keyword evidence="3" id="KW-1185">Reference proteome</keyword>
<dbReference type="Proteomes" id="UP000310108">
    <property type="component" value="Unassembled WGS sequence"/>
</dbReference>
<gene>
    <name evidence="2" type="ORF">CTA1_1067</name>
</gene>
<dbReference type="EMBL" id="PJEX01000284">
    <property type="protein sequence ID" value="TKW51747.1"/>
    <property type="molecule type" value="Genomic_DNA"/>
</dbReference>
<evidence type="ECO:0000313" key="2">
    <source>
        <dbReference type="EMBL" id="TKW51747.1"/>
    </source>
</evidence>
<feature type="compositionally biased region" description="Basic and acidic residues" evidence="1">
    <location>
        <begin position="141"/>
        <end position="150"/>
    </location>
</feature>